<proteinExistence type="predicted"/>
<feature type="compositionally biased region" description="Polar residues" evidence="1">
    <location>
        <begin position="39"/>
        <end position="58"/>
    </location>
</feature>
<comment type="caution">
    <text evidence="2">The sequence shown here is derived from an EMBL/GenBank/DDBJ whole genome shotgun (WGS) entry which is preliminary data.</text>
</comment>
<protein>
    <submittedName>
        <fullName evidence="2">Uncharacterized protein</fullName>
    </submittedName>
</protein>
<reference evidence="2" key="1">
    <citation type="journal article" date="2021" name="J Fungi (Basel)">
        <title>Virulence traits and population genomics of the black yeast Aureobasidium melanogenum.</title>
        <authorList>
            <person name="Cernosa A."/>
            <person name="Sun X."/>
            <person name="Gostincar C."/>
            <person name="Fang C."/>
            <person name="Gunde-Cimerman N."/>
            <person name="Song Z."/>
        </authorList>
    </citation>
    <scope>NUCLEOTIDE SEQUENCE</scope>
    <source>
        <strain evidence="2">EXF-9298</strain>
    </source>
</reference>
<sequence>MDSRELLEERAAIVSDIVEGLQDLAVSEAPTEGDAIESETLSASRSAPTSDSNSSGSEQTHEERDWINDTPKWNPPTELALHSVNQPCTPEWRIACSTLNTVVAKAEMTKTSIDSKSFEPSALFSTLVIKPRKKDLRKLKHAIQQPFQPPYLAEFSFDCSAIKTRKDVDDLGKCREPIVDILKMLYGQGRTSDAVPVHPLRDALILLLEAFLCAIETKQETWFSWNKEDPKVIERPFGMEASCCLTYTGIGPFERDLPRFQAWFDFGLDIGSLTVPDSGEKSVQELWLCMFEDEFEFGRMMINGWPGLTRPYLDYNLVAFETLLMTTTELRRIELRNTKVHLGGLLSLLNRNRRTLDILILEQVAADEDINS</sequence>
<evidence type="ECO:0000256" key="1">
    <source>
        <dbReference type="SAM" id="MobiDB-lite"/>
    </source>
</evidence>
<reference evidence="2" key="2">
    <citation type="submission" date="2021-08" db="EMBL/GenBank/DDBJ databases">
        <authorList>
            <person name="Gostincar C."/>
            <person name="Sun X."/>
            <person name="Song Z."/>
            <person name="Gunde-Cimerman N."/>
        </authorList>
    </citation>
    <scope>NUCLEOTIDE SEQUENCE</scope>
    <source>
        <strain evidence="2">EXF-9298</strain>
    </source>
</reference>
<dbReference type="Proteomes" id="UP000729357">
    <property type="component" value="Unassembled WGS sequence"/>
</dbReference>
<feature type="region of interest" description="Disordered" evidence="1">
    <location>
        <begin position="28"/>
        <end position="74"/>
    </location>
</feature>
<name>A0A9P8JZ71_AURME</name>
<accession>A0A9P8JZ71</accession>
<feature type="non-terminal residue" evidence="2">
    <location>
        <position position="372"/>
    </location>
</feature>
<dbReference type="EMBL" id="JAHFXS010000062">
    <property type="protein sequence ID" value="KAG9989834.1"/>
    <property type="molecule type" value="Genomic_DNA"/>
</dbReference>
<keyword evidence="3" id="KW-1185">Reference proteome</keyword>
<organism evidence="2 3">
    <name type="scientific">Aureobasidium melanogenum</name>
    <name type="common">Aureobasidium pullulans var. melanogenum</name>
    <dbReference type="NCBI Taxonomy" id="46634"/>
    <lineage>
        <taxon>Eukaryota</taxon>
        <taxon>Fungi</taxon>
        <taxon>Dikarya</taxon>
        <taxon>Ascomycota</taxon>
        <taxon>Pezizomycotina</taxon>
        <taxon>Dothideomycetes</taxon>
        <taxon>Dothideomycetidae</taxon>
        <taxon>Dothideales</taxon>
        <taxon>Saccotheciaceae</taxon>
        <taxon>Aureobasidium</taxon>
    </lineage>
</organism>
<evidence type="ECO:0000313" key="3">
    <source>
        <dbReference type="Proteomes" id="UP000729357"/>
    </source>
</evidence>
<evidence type="ECO:0000313" key="2">
    <source>
        <dbReference type="EMBL" id="KAG9989834.1"/>
    </source>
</evidence>
<dbReference type="AlphaFoldDB" id="A0A9P8JZ71"/>
<gene>
    <name evidence="2" type="ORF">KCU98_g1609</name>
</gene>